<dbReference type="PROSITE" id="PS51186">
    <property type="entry name" value="GNAT"/>
    <property type="match status" value="1"/>
</dbReference>
<dbReference type="PANTHER" id="PTHR31435:SF10">
    <property type="entry name" value="BSR4717 PROTEIN"/>
    <property type="match status" value="1"/>
</dbReference>
<dbReference type="EMBL" id="QKYN01000066">
    <property type="protein sequence ID" value="RAG84386.1"/>
    <property type="molecule type" value="Genomic_DNA"/>
</dbReference>
<dbReference type="InterPro" id="IPR031165">
    <property type="entry name" value="GNAT_YJDJ"/>
</dbReference>
<dbReference type="SUPFAM" id="SSF55729">
    <property type="entry name" value="Acyl-CoA N-acyltransferases (Nat)"/>
    <property type="match status" value="1"/>
</dbReference>
<feature type="domain" description="N-acetyltransferase" evidence="1">
    <location>
        <begin position="1"/>
        <end position="102"/>
    </location>
</feature>
<comment type="caution">
    <text evidence="3">The sequence shown here is derived from an EMBL/GenBank/DDBJ whole genome shotgun (WGS) entry which is preliminary data.</text>
</comment>
<dbReference type="PROSITE" id="PS51729">
    <property type="entry name" value="GNAT_YJDJ"/>
    <property type="match status" value="1"/>
</dbReference>
<dbReference type="InterPro" id="IPR045057">
    <property type="entry name" value="Gcn5-rel_NAT"/>
</dbReference>
<dbReference type="Proteomes" id="UP000248889">
    <property type="component" value="Unassembled WGS sequence"/>
</dbReference>
<dbReference type="Gene3D" id="3.40.630.30">
    <property type="match status" value="1"/>
</dbReference>
<sequence>MSTSEAEVTVADAPQAHRFEARIEGELVGFASYVRDDERVTYQHTVVGPAYEGLGIGGLLARTAVEDGLRRGIEVEVTCPFIKAWLTRHPEYQDRLSGTPGA</sequence>
<reference evidence="3 4" key="1">
    <citation type="submission" date="2018-06" db="EMBL/GenBank/DDBJ databases">
        <title>Streptacidiphilus pinicola sp. nov., isolated from pine grove soil.</title>
        <authorList>
            <person name="Roh S.G."/>
            <person name="Park S."/>
            <person name="Kim M.-K."/>
            <person name="Yun B.-R."/>
            <person name="Park J."/>
            <person name="Kim M.J."/>
            <person name="Kim Y.S."/>
            <person name="Kim S.B."/>
        </authorList>
    </citation>
    <scope>NUCLEOTIDE SEQUENCE [LARGE SCALE GENOMIC DNA]</scope>
    <source>
        <strain evidence="3 4">MMS16-CNU450</strain>
    </source>
</reference>
<protein>
    <submittedName>
        <fullName evidence="3">GNAT family N-acetyltransferase</fullName>
    </submittedName>
</protein>
<evidence type="ECO:0000259" key="2">
    <source>
        <dbReference type="PROSITE" id="PS51729"/>
    </source>
</evidence>
<dbReference type="PANTHER" id="PTHR31435">
    <property type="entry name" value="PROTEIN NATD1"/>
    <property type="match status" value="1"/>
</dbReference>
<organism evidence="3 4">
    <name type="scientific">Streptacidiphilus pinicola</name>
    <dbReference type="NCBI Taxonomy" id="2219663"/>
    <lineage>
        <taxon>Bacteria</taxon>
        <taxon>Bacillati</taxon>
        <taxon>Actinomycetota</taxon>
        <taxon>Actinomycetes</taxon>
        <taxon>Kitasatosporales</taxon>
        <taxon>Streptomycetaceae</taxon>
        <taxon>Streptacidiphilus</taxon>
    </lineage>
</organism>
<keyword evidence="3" id="KW-0808">Transferase</keyword>
<evidence type="ECO:0000313" key="4">
    <source>
        <dbReference type="Proteomes" id="UP000248889"/>
    </source>
</evidence>
<evidence type="ECO:0000259" key="1">
    <source>
        <dbReference type="PROSITE" id="PS51186"/>
    </source>
</evidence>
<dbReference type="InterPro" id="IPR000182">
    <property type="entry name" value="GNAT_dom"/>
</dbReference>
<dbReference type="CDD" id="cd04301">
    <property type="entry name" value="NAT_SF"/>
    <property type="match status" value="1"/>
</dbReference>
<dbReference type="AlphaFoldDB" id="A0A2X0J2F4"/>
<dbReference type="Pfam" id="PF14542">
    <property type="entry name" value="Acetyltransf_CG"/>
    <property type="match status" value="1"/>
</dbReference>
<keyword evidence="4" id="KW-1185">Reference proteome</keyword>
<dbReference type="RefSeq" id="WP_111501885.1">
    <property type="nucleotide sequence ID" value="NZ_QKYN01000066.1"/>
</dbReference>
<dbReference type="InterPro" id="IPR016181">
    <property type="entry name" value="Acyl_CoA_acyltransferase"/>
</dbReference>
<name>A0A2X0J2F4_9ACTN</name>
<accession>A0A2X0J2F4</accession>
<feature type="domain" description="N-acetyltransferase" evidence="2">
    <location>
        <begin position="11"/>
        <end position="97"/>
    </location>
</feature>
<proteinExistence type="predicted"/>
<evidence type="ECO:0000313" key="3">
    <source>
        <dbReference type="EMBL" id="RAG84386.1"/>
    </source>
</evidence>
<gene>
    <name evidence="3" type="ORF">DN069_17140</name>
</gene>
<dbReference type="GO" id="GO:0016747">
    <property type="term" value="F:acyltransferase activity, transferring groups other than amino-acyl groups"/>
    <property type="evidence" value="ECO:0007669"/>
    <property type="project" value="InterPro"/>
</dbReference>
<dbReference type="OrthoDB" id="5405911at2"/>